<keyword evidence="3" id="KW-0472">Membrane</keyword>
<dbReference type="Proteomes" id="UP000717515">
    <property type="component" value="Unassembled WGS sequence"/>
</dbReference>
<proteinExistence type="predicted"/>
<evidence type="ECO:0000313" key="5">
    <source>
        <dbReference type="EMBL" id="KAG9323192.1"/>
    </source>
</evidence>
<dbReference type="InterPro" id="IPR038872">
    <property type="entry name" value="Put_GTT3"/>
</dbReference>
<dbReference type="PROSITE" id="PS50800">
    <property type="entry name" value="SAP"/>
    <property type="match status" value="1"/>
</dbReference>
<evidence type="ECO:0000259" key="4">
    <source>
        <dbReference type="PROSITE" id="PS50800"/>
    </source>
</evidence>
<dbReference type="GO" id="GO:0016020">
    <property type="term" value="C:membrane"/>
    <property type="evidence" value="ECO:0007669"/>
    <property type="project" value="TreeGrafter"/>
</dbReference>
<organism evidence="5 6">
    <name type="scientific">Mortierella alpina</name>
    <name type="common">Oleaginous fungus</name>
    <name type="synonym">Mortierella renispora</name>
    <dbReference type="NCBI Taxonomy" id="64518"/>
    <lineage>
        <taxon>Eukaryota</taxon>
        <taxon>Fungi</taxon>
        <taxon>Fungi incertae sedis</taxon>
        <taxon>Mucoromycota</taxon>
        <taxon>Mortierellomycotina</taxon>
        <taxon>Mortierellomycetes</taxon>
        <taxon>Mortierellales</taxon>
        <taxon>Mortierellaceae</taxon>
        <taxon>Mortierella</taxon>
    </lineage>
</organism>
<dbReference type="PANTHER" id="PTHR41807:SF1">
    <property type="entry name" value="GLUTATHIONE TRANSFERASE 3"/>
    <property type="match status" value="1"/>
</dbReference>
<feature type="transmembrane region" description="Helical" evidence="3">
    <location>
        <begin position="313"/>
        <end position="333"/>
    </location>
</feature>
<feature type="compositionally biased region" description="Polar residues" evidence="2">
    <location>
        <begin position="83"/>
        <end position="94"/>
    </location>
</feature>
<protein>
    <recommendedName>
        <fullName evidence="4">SAP domain-containing protein</fullName>
    </recommendedName>
</protein>
<dbReference type="EMBL" id="JAIFTL010000111">
    <property type="protein sequence ID" value="KAG9323192.1"/>
    <property type="molecule type" value="Genomic_DNA"/>
</dbReference>
<feature type="coiled-coil region" evidence="1">
    <location>
        <begin position="117"/>
        <end position="144"/>
    </location>
</feature>
<dbReference type="InterPro" id="IPR003034">
    <property type="entry name" value="SAP_dom"/>
</dbReference>
<comment type="caution">
    <text evidence="5">The sequence shown here is derived from an EMBL/GenBank/DDBJ whole genome shotgun (WGS) entry which is preliminary data.</text>
</comment>
<dbReference type="PANTHER" id="PTHR41807">
    <property type="entry name" value="GLUTATHIONE TRANSFERASE 3"/>
    <property type="match status" value="1"/>
</dbReference>
<gene>
    <name evidence="5" type="ORF">KVV02_002981</name>
</gene>
<name>A0A9P8A2L1_MORAP</name>
<feature type="compositionally biased region" description="Basic residues" evidence="2">
    <location>
        <begin position="207"/>
        <end position="216"/>
    </location>
</feature>
<feature type="region of interest" description="Disordered" evidence="2">
    <location>
        <begin position="38"/>
        <end position="115"/>
    </location>
</feature>
<accession>A0A9P8A2L1</accession>
<feature type="region of interest" description="Disordered" evidence="2">
    <location>
        <begin position="180"/>
        <end position="216"/>
    </location>
</feature>
<feature type="transmembrane region" description="Helical" evidence="3">
    <location>
        <begin position="265"/>
        <end position="283"/>
    </location>
</feature>
<keyword evidence="3" id="KW-1133">Transmembrane helix</keyword>
<evidence type="ECO:0000313" key="6">
    <source>
        <dbReference type="Proteomes" id="UP000717515"/>
    </source>
</evidence>
<reference evidence="5" key="1">
    <citation type="submission" date="2021-07" db="EMBL/GenBank/DDBJ databases">
        <title>Draft genome of Mortierella alpina, strain LL118, isolated from an aspen leaf litter sample.</title>
        <authorList>
            <person name="Yang S."/>
            <person name="Vinatzer B.A."/>
        </authorList>
    </citation>
    <scope>NUCLEOTIDE SEQUENCE</scope>
    <source>
        <strain evidence="5">LL118</strain>
    </source>
</reference>
<sequence>MATVLYKRRKNELKELASNLGLSSEGSRESLADRIKLHVAKHGTSDPSLQDLVHDDSPKASRRSTESARLANLSSANDDETSDSGAHTRSTRSSPTKKRTVARAGSDSDSAEDPLSVQQVRNFMDNMQTDLHQAKEKAQHLEHTLHDKFQSGKASLHRASREFASSVTHAVDDVVDSVGGLGARKGLRRGSRHHEDEDDGDEDVGRHGRSRHRHHRHHGHEEQGWCSWAFGEVKHRFTDCVGACGFSTCMSRNWERLHDLGSSSLGYVWVTFLLELVVFTSAAHSQHGHDYDTDNWLSCLHFLTNWNNFLRPFFSYYGTLFVIPTLLSQLFNVDRASKQRPREDDHHHEPHITGLLARKTTSGLSFFVFKFALTYFLSQSATHMHSLGGLASLAKEAAASHHQHHHHHTLWEGCKYLAEVFRYVPASLGLATSGTGTVLALAESIVSRRR</sequence>
<keyword evidence="3" id="KW-0812">Transmembrane</keyword>
<evidence type="ECO:0000256" key="3">
    <source>
        <dbReference type="SAM" id="Phobius"/>
    </source>
</evidence>
<evidence type="ECO:0000256" key="1">
    <source>
        <dbReference type="SAM" id="Coils"/>
    </source>
</evidence>
<feature type="compositionally biased region" description="Basic and acidic residues" evidence="2">
    <location>
        <begin position="52"/>
        <end position="66"/>
    </location>
</feature>
<dbReference type="AlphaFoldDB" id="A0A9P8A2L1"/>
<keyword evidence="1" id="KW-0175">Coiled coil</keyword>
<feature type="domain" description="SAP" evidence="4">
    <location>
        <begin position="5"/>
        <end position="39"/>
    </location>
</feature>
<evidence type="ECO:0000256" key="2">
    <source>
        <dbReference type="SAM" id="MobiDB-lite"/>
    </source>
</evidence>